<name>A0ABY9K6X6_9HYPH</name>
<keyword evidence="2" id="KW-1185">Reference proteome</keyword>
<dbReference type="Proteomes" id="UP001225788">
    <property type="component" value="Chromosome"/>
</dbReference>
<reference evidence="1 2" key="1">
    <citation type="submission" date="2023-08" db="EMBL/GenBank/DDBJ databases">
        <title>Pathogen: clinical or host-associated sample.</title>
        <authorList>
            <person name="Hergert J."/>
            <person name="Casey R."/>
            <person name="Wagner J."/>
            <person name="Young E.L."/>
            <person name="Oakeson K.F."/>
        </authorList>
    </citation>
    <scope>NUCLEOTIDE SEQUENCE [LARGE SCALE GENOMIC DNA]</scope>
    <source>
        <strain evidence="1 2">UPHL-collab-2</strain>
    </source>
</reference>
<protein>
    <submittedName>
        <fullName evidence="1">Uncharacterized protein</fullName>
    </submittedName>
</protein>
<gene>
    <name evidence="1" type="ORF">Q9315_01280</name>
</gene>
<dbReference type="EMBL" id="CP132314">
    <property type="protein sequence ID" value="WLS03304.1"/>
    <property type="molecule type" value="Genomic_DNA"/>
</dbReference>
<dbReference type="RefSeq" id="WP_306158853.1">
    <property type="nucleotide sequence ID" value="NZ_CP132314.1"/>
</dbReference>
<evidence type="ECO:0000313" key="1">
    <source>
        <dbReference type="EMBL" id="WLS03304.1"/>
    </source>
</evidence>
<accession>A0ABY9K6X6</accession>
<organism evidence="1 2">
    <name type="scientific">Shinella oryzae</name>
    <dbReference type="NCBI Taxonomy" id="2871820"/>
    <lineage>
        <taxon>Bacteria</taxon>
        <taxon>Pseudomonadati</taxon>
        <taxon>Pseudomonadota</taxon>
        <taxon>Alphaproteobacteria</taxon>
        <taxon>Hyphomicrobiales</taxon>
        <taxon>Rhizobiaceae</taxon>
        <taxon>Shinella</taxon>
    </lineage>
</organism>
<evidence type="ECO:0000313" key="2">
    <source>
        <dbReference type="Proteomes" id="UP001225788"/>
    </source>
</evidence>
<sequence length="53" mass="5915">MAKLFTTLLIHLRKADAALVSHGRPPRRGFELAMHPATLRRTGLRPQNGARRG</sequence>
<proteinExistence type="predicted"/>